<feature type="transmembrane region" description="Helical" evidence="1">
    <location>
        <begin position="16"/>
        <end position="33"/>
    </location>
</feature>
<sequence>MDLTIGRGRTLDRRDVAAAAGLCAVMCGVFWVFGSGDSLRVTFVPGAVVTFALIVVLHRTATPLPAPGRALPVYAVALGWQLLHFAEEFQTGFWHRFPALYGGAPYEPATFVWFNMASYVLFGAATAVAVGRGRGAVLMPSLFFVVYGTLGNAITHLVWAVMVGGYFPGLVTACGYLVIGPVLLRRMWPGATWWHVAAVTSVLALVLVPLLVAVAR</sequence>
<keyword evidence="1" id="KW-0472">Membrane</keyword>
<protein>
    <recommendedName>
        <fullName evidence="4">HXXEE domain-containing protein</fullName>
    </recommendedName>
</protein>
<evidence type="ECO:0000313" key="3">
    <source>
        <dbReference type="Proteomes" id="UP001316384"/>
    </source>
</evidence>
<evidence type="ECO:0008006" key="4">
    <source>
        <dbReference type="Google" id="ProtNLM"/>
    </source>
</evidence>
<dbReference type="Proteomes" id="UP001316384">
    <property type="component" value="Chromosome"/>
</dbReference>
<keyword evidence="3" id="KW-1185">Reference proteome</keyword>
<dbReference type="EMBL" id="CP101987">
    <property type="protein sequence ID" value="UUI71717.1"/>
    <property type="molecule type" value="Genomic_DNA"/>
</dbReference>
<dbReference type="RefSeq" id="WP_227576752.1">
    <property type="nucleotide sequence ID" value="NZ_CP101987.1"/>
</dbReference>
<proteinExistence type="predicted"/>
<feature type="transmembrane region" description="Helical" evidence="1">
    <location>
        <begin position="111"/>
        <end position="130"/>
    </location>
</feature>
<feature type="transmembrane region" description="Helical" evidence="1">
    <location>
        <begin position="196"/>
        <end position="215"/>
    </location>
</feature>
<feature type="transmembrane region" description="Helical" evidence="1">
    <location>
        <begin position="165"/>
        <end position="184"/>
    </location>
</feature>
<accession>A0ABY5KMI6</accession>
<gene>
    <name evidence="2" type="ORF">NP048_18315</name>
</gene>
<feature type="transmembrane region" description="Helical" evidence="1">
    <location>
        <begin position="39"/>
        <end position="57"/>
    </location>
</feature>
<keyword evidence="1" id="KW-0812">Transmembrane</keyword>
<feature type="transmembrane region" description="Helical" evidence="1">
    <location>
        <begin position="137"/>
        <end position="159"/>
    </location>
</feature>
<keyword evidence="1" id="KW-1133">Transmembrane helix</keyword>
<evidence type="ECO:0000256" key="1">
    <source>
        <dbReference type="SAM" id="Phobius"/>
    </source>
</evidence>
<evidence type="ECO:0000313" key="2">
    <source>
        <dbReference type="EMBL" id="UUI71717.1"/>
    </source>
</evidence>
<name>A0ABY5KMI6_9CELL</name>
<organism evidence="2 3">
    <name type="scientific">Cellulomonas xiejunii</name>
    <dbReference type="NCBI Taxonomy" id="2968083"/>
    <lineage>
        <taxon>Bacteria</taxon>
        <taxon>Bacillati</taxon>
        <taxon>Actinomycetota</taxon>
        <taxon>Actinomycetes</taxon>
        <taxon>Micrococcales</taxon>
        <taxon>Cellulomonadaceae</taxon>
        <taxon>Cellulomonas</taxon>
    </lineage>
</organism>
<reference evidence="2 3" key="1">
    <citation type="submission" date="2022-07" db="EMBL/GenBank/DDBJ databases">
        <title>Novel species in genus cellulomonas.</title>
        <authorList>
            <person name="Ye L."/>
        </authorList>
    </citation>
    <scope>NUCLEOTIDE SEQUENCE [LARGE SCALE GENOMIC DNA]</scope>
    <source>
        <strain evidence="3">zg-B89</strain>
    </source>
</reference>